<name>A0A1W6P160_9RHOB</name>
<keyword evidence="3" id="KW-1185">Reference proteome</keyword>
<feature type="chain" id="PRO_5012664562" evidence="1">
    <location>
        <begin position="21"/>
        <end position="104"/>
    </location>
</feature>
<dbReference type="Proteomes" id="UP000242447">
    <property type="component" value="Chromosome"/>
</dbReference>
<proteinExistence type="predicted"/>
<dbReference type="PROSITE" id="PS51257">
    <property type="entry name" value="PROKAR_LIPOPROTEIN"/>
    <property type="match status" value="1"/>
</dbReference>
<gene>
    <name evidence="2" type="ORF">BVG79_01787</name>
</gene>
<evidence type="ECO:0000313" key="3">
    <source>
        <dbReference type="Proteomes" id="UP000242447"/>
    </source>
</evidence>
<dbReference type="KEGG" id="kro:BVG79_01787"/>
<evidence type="ECO:0000256" key="1">
    <source>
        <dbReference type="SAM" id="SignalP"/>
    </source>
</evidence>
<organism evidence="2 3">
    <name type="scientific">Ketogulonicigenium robustum</name>
    <dbReference type="NCBI Taxonomy" id="92947"/>
    <lineage>
        <taxon>Bacteria</taxon>
        <taxon>Pseudomonadati</taxon>
        <taxon>Pseudomonadota</taxon>
        <taxon>Alphaproteobacteria</taxon>
        <taxon>Rhodobacterales</taxon>
        <taxon>Roseobacteraceae</taxon>
        <taxon>Ketogulonicigenium</taxon>
    </lineage>
</organism>
<evidence type="ECO:0000313" key="2">
    <source>
        <dbReference type="EMBL" id="ARO15131.1"/>
    </source>
</evidence>
<dbReference type="AlphaFoldDB" id="A0A1W6P160"/>
<reference evidence="2 3" key="1">
    <citation type="submission" date="2017-02" db="EMBL/GenBank/DDBJ databases">
        <title>Ketogulonicigenium robustum SPU B003 Genome sequencing and assembly.</title>
        <authorList>
            <person name="Li Y."/>
            <person name="Liu L."/>
            <person name="Wang C."/>
            <person name="Zhang M."/>
            <person name="Zhang T."/>
            <person name="Zhang Y."/>
        </authorList>
    </citation>
    <scope>NUCLEOTIDE SEQUENCE [LARGE SCALE GENOMIC DNA]</scope>
    <source>
        <strain evidence="2 3">SPU_B003</strain>
    </source>
</reference>
<protein>
    <submittedName>
        <fullName evidence="2">Arginine/ornithine transport system ATPase</fullName>
    </submittedName>
</protein>
<keyword evidence="1" id="KW-0732">Signal</keyword>
<accession>A0A1W6P160</accession>
<dbReference type="STRING" id="92947.BVG79_01787"/>
<feature type="signal peptide" evidence="1">
    <location>
        <begin position="1"/>
        <end position="20"/>
    </location>
</feature>
<sequence>MRVKPIVTGIMAATAALALAGCGPRGAISDACMAGGRSAANLHLCSCVQGVANQTLSGSDQRRAAGFFTEPDKAQQTRASSSTGDRAFWGRYRDFTNTASSRCG</sequence>
<dbReference type="EMBL" id="CP019937">
    <property type="protein sequence ID" value="ARO15131.1"/>
    <property type="molecule type" value="Genomic_DNA"/>
</dbReference>
<dbReference type="RefSeq" id="WP_085786569.1">
    <property type="nucleotide sequence ID" value="NZ_CP019937.1"/>
</dbReference>